<evidence type="ECO:0000313" key="2">
    <source>
        <dbReference type="Proteomes" id="UP000078200"/>
    </source>
</evidence>
<protein>
    <submittedName>
        <fullName evidence="1">Uncharacterized protein</fullName>
    </submittedName>
</protein>
<dbReference type="AlphaFoldDB" id="A0A1A9VAK4"/>
<evidence type="ECO:0000313" key="1">
    <source>
        <dbReference type="EnsemblMetazoa" id="GAUT031125-PA"/>
    </source>
</evidence>
<dbReference type="EnsemblMetazoa" id="GAUT031125-RA">
    <property type="protein sequence ID" value="GAUT031125-PA"/>
    <property type="gene ID" value="GAUT031125"/>
</dbReference>
<keyword evidence="2" id="KW-1185">Reference proteome</keyword>
<accession>A0A1A9VAK4</accession>
<name>A0A1A9VAK4_GLOAU</name>
<dbReference type="Proteomes" id="UP000078200">
    <property type="component" value="Unassembled WGS sequence"/>
</dbReference>
<organism evidence="1 2">
    <name type="scientific">Glossina austeni</name>
    <name type="common">Savannah tsetse fly</name>
    <dbReference type="NCBI Taxonomy" id="7395"/>
    <lineage>
        <taxon>Eukaryota</taxon>
        <taxon>Metazoa</taxon>
        <taxon>Ecdysozoa</taxon>
        <taxon>Arthropoda</taxon>
        <taxon>Hexapoda</taxon>
        <taxon>Insecta</taxon>
        <taxon>Pterygota</taxon>
        <taxon>Neoptera</taxon>
        <taxon>Endopterygota</taxon>
        <taxon>Diptera</taxon>
        <taxon>Brachycera</taxon>
        <taxon>Muscomorpha</taxon>
        <taxon>Hippoboscoidea</taxon>
        <taxon>Glossinidae</taxon>
        <taxon>Glossina</taxon>
    </lineage>
</organism>
<proteinExistence type="predicted"/>
<reference evidence="1" key="1">
    <citation type="submission" date="2020-05" db="UniProtKB">
        <authorList>
            <consortium name="EnsemblMetazoa"/>
        </authorList>
    </citation>
    <scope>IDENTIFICATION</scope>
    <source>
        <strain evidence="1">TTRI</strain>
    </source>
</reference>
<sequence>MKLVIAPVKRNDINDSLGLQRPHIRNSGKVQELIHCCYNAIHLYAFTDAWVPLKKRLISFICDVHNKQPYAAIVLKAFAKSLLYLLLQLIRSEESRGKVKRHVFTTKLNSWACNYDPEEHCKPQVAGWPSMARAQ</sequence>
<dbReference type="VEuPathDB" id="VectorBase:GAUT031125"/>